<accession>A0A6V3UPC7</accession>
<reference evidence="2" key="1">
    <citation type="submission" date="2021-01" db="EMBL/GenBank/DDBJ databases">
        <authorList>
            <person name="Corre E."/>
            <person name="Pelletier E."/>
            <person name="Niang G."/>
            <person name="Scheremetjew M."/>
            <person name="Finn R."/>
            <person name="Kale V."/>
            <person name="Holt S."/>
            <person name="Cochrane G."/>
            <person name="Meng A."/>
            <person name="Brown T."/>
            <person name="Cohen L."/>
        </authorList>
    </citation>
    <scope>NUCLEOTIDE SEQUENCE</scope>
    <source>
        <strain evidence="2">CCCM811</strain>
    </source>
</reference>
<sequence length="290" mass="31994">MVQIHHNDSSAQSLLIPLTRRSLVAENSGPRKSTNRALRPVMPSDFPPRAPHINIPTPDPTKKCPIPNSPVKKDAFLPTNCAPILGPLELDQSVSSDSDAASVEPQSQFCPCCKVHVNLHGMSYHNHLVWCLKGTKAGPKRFSARDDKKKIKDIRGVISKLDLHLRIGIMESFYRMSRGVTNSEPPSPRLLPTSGTNAEANDKQVLALLYGKRVGSVQRMKNRRKHSSHLKLPRQSTNVIAAVRSVSLTKPHMKPRHLNLGASTRTLNTDTRISLPKLLSEKPSLLAPLA</sequence>
<name>A0A6V3UPC7_9EUKA</name>
<gene>
    <name evidence="2" type="ORF">LGLO00237_LOCUS35672</name>
</gene>
<feature type="region of interest" description="Disordered" evidence="1">
    <location>
        <begin position="25"/>
        <end position="47"/>
    </location>
</feature>
<organism evidence="2">
    <name type="scientific">Lotharella globosa</name>
    <dbReference type="NCBI Taxonomy" id="91324"/>
    <lineage>
        <taxon>Eukaryota</taxon>
        <taxon>Sar</taxon>
        <taxon>Rhizaria</taxon>
        <taxon>Cercozoa</taxon>
        <taxon>Chlorarachniophyceae</taxon>
        <taxon>Lotharella</taxon>
    </lineage>
</organism>
<dbReference type="EMBL" id="HBIV01051979">
    <property type="protein sequence ID" value="CAE0683884.1"/>
    <property type="molecule type" value="Transcribed_RNA"/>
</dbReference>
<evidence type="ECO:0000313" key="2">
    <source>
        <dbReference type="EMBL" id="CAE0683884.1"/>
    </source>
</evidence>
<protein>
    <submittedName>
        <fullName evidence="2">Uncharacterized protein</fullName>
    </submittedName>
</protein>
<proteinExistence type="predicted"/>
<dbReference type="AlphaFoldDB" id="A0A6V3UPC7"/>
<evidence type="ECO:0000256" key="1">
    <source>
        <dbReference type="SAM" id="MobiDB-lite"/>
    </source>
</evidence>